<name>A0A381PU82_9ZZZZ</name>
<evidence type="ECO:0000256" key="4">
    <source>
        <dbReference type="ARBA" id="ARBA00023239"/>
    </source>
</evidence>
<dbReference type="GO" id="GO:0047804">
    <property type="term" value="F:cysteine-S-conjugate beta-lyase activity"/>
    <property type="evidence" value="ECO:0007669"/>
    <property type="project" value="UniProtKB-EC"/>
</dbReference>
<dbReference type="Gene3D" id="3.90.1150.10">
    <property type="entry name" value="Aspartate Aminotransferase, domain 1"/>
    <property type="match status" value="1"/>
</dbReference>
<dbReference type="InterPro" id="IPR015421">
    <property type="entry name" value="PyrdxlP-dep_Trfase_major"/>
</dbReference>
<dbReference type="AlphaFoldDB" id="A0A381PU82"/>
<dbReference type="InterPro" id="IPR004839">
    <property type="entry name" value="Aminotransferase_I/II_large"/>
</dbReference>
<evidence type="ECO:0000256" key="3">
    <source>
        <dbReference type="ARBA" id="ARBA00022898"/>
    </source>
</evidence>
<evidence type="ECO:0000256" key="2">
    <source>
        <dbReference type="ARBA" id="ARBA00012224"/>
    </source>
</evidence>
<reference evidence="7" key="1">
    <citation type="submission" date="2018-05" db="EMBL/GenBank/DDBJ databases">
        <authorList>
            <person name="Lanie J.A."/>
            <person name="Ng W.-L."/>
            <person name="Kazmierczak K.M."/>
            <person name="Andrzejewski T.M."/>
            <person name="Davidsen T.M."/>
            <person name="Wayne K.J."/>
            <person name="Tettelin H."/>
            <person name="Glass J.I."/>
            <person name="Rusch D."/>
            <person name="Podicherti R."/>
            <person name="Tsui H.-C.T."/>
            <person name="Winkler M.E."/>
        </authorList>
    </citation>
    <scope>NUCLEOTIDE SEQUENCE</scope>
</reference>
<dbReference type="InterPro" id="IPR015424">
    <property type="entry name" value="PyrdxlP-dep_Trfase"/>
</dbReference>
<keyword evidence="3" id="KW-0663">Pyridoxal phosphate</keyword>
<dbReference type="InterPro" id="IPR015422">
    <property type="entry name" value="PyrdxlP-dep_Trfase_small"/>
</dbReference>
<dbReference type="CDD" id="cd00609">
    <property type="entry name" value="AAT_like"/>
    <property type="match status" value="1"/>
</dbReference>
<comment type="similarity">
    <text evidence="5">Belongs to the class-II pyridoxal-phosphate-dependent aminotransferase family. MalY/PatB cystathionine beta-lyase subfamily.</text>
</comment>
<dbReference type="EMBL" id="UINC01001083">
    <property type="protein sequence ID" value="SUZ70204.1"/>
    <property type="molecule type" value="Genomic_DNA"/>
</dbReference>
<dbReference type="PANTHER" id="PTHR43525">
    <property type="entry name" value="PROTEIN MALY"/>
    <property type="match status" value="1"/>
</dbReference>
<evidence type="ECO:0000313" key="7">
    <source>
        <dbReference type="EMBL" id="SUZ70204.1"/>
    </source>
</evidence>
<evidence type="ECO:0000256" key="1">
    <source>
        <dbReference type="ARBA" id="ARBA00001933"/>
    </source>
</evidence>
<gene>
    <name evidence="7" type="ORF">METZ01_LOCUS23058</name>
</gene>
<accession>A0A381PU82</accession>
<organism evidence="7">
    <name type="scientific">marine metagenome</name>
    <dbReference type="NCBI Taxonomy" id="408172"/>
    <lineage>
        <taxon>unclassified sequences</taxon>
        <taxon>metagenomes</taxon>
        <taxon>ecological metagenomes</taxon>
    </lineage>
</organism>
<evidence type="ECO:0000259" key="6">
    <source>
        <dbReference type="Pfam" id="PF00155"/>
    </source>
</evidence>
<dbReference type="InterPro" id="IPR051798">
    <property type="entry name" value="Class-II_PLP-Dep_Aminotrans"/>
</dbReference>
<dbReference type="PROSITE" id="PS51318">
    <property type="entry name" value="TAT"/>
    <property type="match status" value="1"/>
</dbReference>
<evidence type="ECO:0000256" key="5">
    <source>
        <dbReference type="ARBA" id="ARBA00037974"/>
    </source>
</evidence>
<comment type="cofactor">
    <cofactor evidence="1">
        <name>pyridoxal 5'-phosphate</name>
        <dbReference type="ChEBI" id="CHEBI:597326"/>
    </cofactor>
</comment>
<sequence length="455" mass="51146">MSHNNELNRRAFLRSAGMTAIAGVTASSGNIALGEETNPGKLVNGKYNFDELYNRDGTGNIKWDAQYAKFGAENIDVGMGIADMDFRTAPAIKEALEKRIKHENWGYEFLEISYKEAIAEWNIDRHGINVDPDTMVISSGVHPGLIASLNALCKPKTKVLLNTPTYNGFYGDLRWSHTEVNDNQMIKDKDGVYHIDWDDFESRLTPDTHAFILCNPQNPTGNLWSEEDLLRMGELCLKHGVIVLSDEIHCDFVLKGQKYTPFASLPDKDIVDNSLTFKAISKTFSISGMKSAYFFSTNPVLLSRVKYMHRADITSLGIIANEAGYRDGRNWLDQLLPYIDGNQTYAELYINNNMPMVKYKKAQGTYLAWLDVSELAEAIDADRFAKDEGLVSAEHYVEKWLVENSHVQINPGYNYGPGGNRGRYSGKGHMRMNLATSRPLIKKALSSMTEAIKRI</sequence>
<dbReference type="PANTHER" id="PTHR43525:SF1">
    <property type="entry name" value="PROTEIN MALY"/>
    <property type="match status" value="1"/>
</dbReference>
<keyword evidence="4" id="KW-0456">Lyase</keyword>
<feature type="domain" description="Aminotransferase class I/classII large" evidence="6">
    <location>
        <begin position="77"/>
        <end position="444"/>
    </location>
</feature>
<dbReference type="EC" id="4.4.1.13" evidence="2"/>
<dbReference type="InterPro" id="IPR006311">
    <property type="entry name" value="TAT_signal"/>
</dbReference>
<dbReference type="GO" id="GO:0030170">
    <property type="term" value="F:pyridoxal phosphate binding"/>
    <property type="evidence" value="ECO:0007669"/>
    <property type="project" value="InterPro"/>
</dbReference>
<dbReference type="Gene3D" id="3.40.640.10">
    <property type="entry name" value="Type I PLP-dependent aspartate aminotransferase-like (Major domain)"/>
    <property type="match status" value="1"/>
</dbReference>
<proteinExistence type="inferred from homology"/>
<protein>
    <recommendedName>
        <fullName evidence="2">cysteine-S-conjugate beta-lyase</fullName>
        <ecNumber evidence="2">4.4.1.13</ecNumber>
    </recommendedName>
</protein>
<dbReference type="Pfam" id="PF00155">
    <property type="entry name" value="Aminotran_1_2"/>
    <property type="match status" value="1"/>
</dbReference>
<dbReference type="SUPFAM" id="SSF53383">
    <property type="entry name" value="PLP-dependent transferases"/>
    <property type="match status" value="1"/>
</dbReference>